<dbReference type="KEGG" id="apln:108733185"/>
<proteinExistence type="predicted"/>
<evidence type="ECO:0000313" key="2">
    <source>
        <dbReference type="Proteomes" id="UP000192223"/>
    </source>
</evidence>
<keyword evidence="1" id="KW-0812">Transmembrane</keyword>
<dbReference type="AlphaFoldDB" id="A0A1W4W6M1"/>
<reference evidence="3" key="1">
    <citation type="submission" date="2025-08" db="UniProtKB">
        <authorList>
            <consortium name="RefSeq"/>
        </authorList>
    </citation>
    <scope>IDENTIFICATION</scope>
    <source>
        <tissue evidence="3">Entire body</tissue>
    </source>
</reference>
<organism evidence="2 3">
    <name type="scientific">Agrilus planipennis</name>
    <name type="common">Emerald ash borer</name>
    <name type="synonym">Agrilus marcopoli</name>
    <dbReference type="NCBI Taxonomy" id="224129"/>
    <lineage>
        <taxon>Eukaryota</taxon>
        <taxon>Metazoa</taxon>
        <taxon>Ecdysozoa</taxon>
        <taxon>Arthropoda</taxon>
        <taxon>Hexapoda</taxon>
        <taxon>Insecta</taxon>
        <taxon>Pterygota</taxon>
        <taxon>Neoptera</taxon>
        <taxon>Endopterygota</taxon>
        <taxon>Coleoptera</taxon>
        <taxon>Polyphaga</taxon>
        <taxon>Elateriformia</taxon>
        <taxon>Buprestoidea</taxon>
        <taxon>Buprestidae</taxon>
        <taxon>Agrilinae</taxon>
        <taxon>Agrilus</taxon>
    </lineage>
</organism>
<dbReference type="InParanoid" id="A0A1W4W6M1"/>
<dbReference type="Proteomes" id="UP000192223">
    <property type="component" value="Unplaced"/>
</dbReference>
<name>A0A1W4W6M1_AGRPL</name>
<evidence type="ECO:0000313" key="3">
    <source>
        <dbReference type="RefSeq" id="XP_018319751.1"/>
    </source>
</evidence>
<feature type="transmembrane region" description="Helical" evidence="1">
    <location>
        <begin position="79"/>
        <end position="101"/>
    </location>
</feature>
<keyword evidence="1" id="KW-0472">Membrane</keyword>
<dbReference type="RefSeq" id="XP_018319751.1">
    <property type="nucleotide sequence ID" value="XM_018464249.1"/>
</dbReference>
<protein>
    <submittedName>
        <fullName evidence="3">Uncharacterized protein LOC108733185</fullName>
    </submittedName>
</protein>
<keyword evidence="1" id="KW-1133">Transmembrane helix</keyword>
<accession>A0A1W4W6M1</accession>
<keyword evidence="2" id="KW-1185">Reference proteome</keyword>
<dbReference type="GeneID" id="108733185"/>
<gene>
    <name evidence="3" type="primary">LOC108733185</name>
</gene>
<sequence>MILQTLLIRTICITDRTIQPQSIGYLVLTDFPDYNTALITKLRQHNSVKVQNSLQFIMNSYDNLIRTARDFNDIVAIDLLLFLLLEFFLILVTLFNIYYYFSVKQNILAASSDILRLTLSFMRLLSVLKFYSDVQKEAYKTGIYIHRYLMDTECNNVRKKVSYDLLCWTQAVKNIN</sequence>
<evidence type="ECO:0000256" key="1">
    <source>
        <dbReference type="SAM" id="Phobius"/>
    </source>
</evidence>